<feature type="compositionally biased region" description="Low complexity" evidence="1">
    <location>
        <begin position="1"/>
        <end position="27"/>
    </location>
</feature>
<evidence type="ECO:0000313" key="3">
    <source>
        <dbReference type="Proteomes" id="UP000054516"/>
    </source>
</evidence>
<gene>
    <name evidence="2" type="ORF">SAMD00023353_1900050</name>
</gene>
<accession>A0A1S8A7W1</accession>
<sequence length="150" mass="16798">MPSNSGSNNNISGSSNSINDNGNGSSNKRQQQKMPQQAAIRLIAERVGLAPTSFAWKFGENGVRTSQYLAYISTRLLVYSSTLPVRYMVPGLGGVRSGPNYNVGKRRPHAVKDCRMGMPESKRTMRRLFHTCPFVSRPCLEMHFRFDLTR</sequence>
<dbReference type="Proteomes" id="UP000054516">
    <property type="component" value="Unassembled WGS sequence"/>
</dbReference>
<keyword evidence="3" id="KW-1185">Reference proteome</keyword>
<evidence type="ECO:0000256" key="1">
    <source>
        <dbReference type="SAM" id="MobiDB-lite"/>
    </source>
</evidence>
<protein>
    <submittedName>
        <fullName evidence="2">Uncharacterized protein</fullName>
    </submittedName>
</protein>
<dbReference type="AlphaFoldDB" id="A0A1S8A7W1"/>
<feature type="region of interest" description="Disordered" evidence="1">
    <location>
        <begin position="1"/>
        <end position="37"/>
    </location>
</feature>
<dbReference type="EMBL" id="DF977464">
    <property type="protein sequence ID" value="GAW26015.1"/>
    <property type="molecule type" value="Genomic_DNA"/>
</dbReference>
<proteinExistence type="predicted"/>
<evidence type="ECO:0000313" key="2">
    <source>
        <dbReference type="EMBL" id="GAW26015.1"/>
    </source>
</evidence>
<reference evidence="2" key="1">
    <citation type="submission" date="2016-03" db="EMBL/GenBank/DDBJ databases">
        <title>Draft genome sequence of Rosellinia necatrix.</title>
        <authorList>
            <person name="Kanematsu S."/>
        </authorList>
    </citation>
    <scope>NUCLEOTIDE SEQUENCE [LARGE SCALE GENOMIC DNA]</scope>
    <source>
        <strain evidence="2">W97</strain>
    </source>
</reference>
<name>A0A1S8A7W1_ROSNE</name>
<organism evidence="2">
    <name type="scientific">Rosellinia necatrix</name>
    <name type="common">White root-rot fungus</name>
    <dbReference type="NCBI Taxonomy" id="77044"/>
    <lineage>
        <taxon>Eukaryota</taxon>
        <taxon>Fungi</taxon>
        <taxon>Dikarya</taxon>
        <taxon>Ascomycota</taxon>
        <taxon>Pezizomycotina</taxon>
        <taxon>Sordariomycetes</taxon>
        <taxon>Xylariomycetidae</taxon>
        <taxon>Xylariales</taxon>
        <taxon>Xylariaceae</taxon>
        <taxon>Rosellinia</taxon>
    </lineage>
</organism>